<proteinExistence type="predicted"/>
<sequence length="183" mass="22038">MIEFFLEAFDFSRIYIFEFKNLVSTNFCTLNRCFRERVSMPSKRRLNITQSCIPQRTHFITLSRFTCYCSVHHYVTFHEYAFFRWLVTNVTISYPSADQLEMGFERIITCQPALAEWTEYQGVVEREADTYRAGILYVKRRDSTPLDEELLMLWSRICLQYVDELGRFHPVSLMCKIWSRIWN</sequence>
<accession>Q5ZNT8</accession>
<organism evidence="1 2">
    <name type="scientific">Bracoviriform congregatae</name>
    <dbReference type="NCBI Taxonomy" id="39640"/>
    <lineage>
        <taxon>Viruses</taxon>
        <taxon>Viruses incertae sedis</taxon>
        <taxon>Polydnaviriformidae</taxon>
        <taxon>Bracoviriform</taxon>
    </lineage>
</organism>
<dbReference type="KEGG" id="vg:3238825"/>
<protein>
    <submittedName>
        <fullName evidence="1">Uncharacterized protein</fullName>
    </submittedName>
</protein>
<evidence type="ECO:0000313" key="1">
    <source>
        <dbReference type="EMBL" id="CAG18441.1"/>
    </source>
</evidence>
<dbReference type="RefSeq" id="YP_184897.1">
    <property type="nucleotide sequence ID" value="NC_006659.1"/>
</dbReference>
<dbReference type="EMBL" id="AJ632330">
    <property type="protein sequence ID" value="CAG18441.1"/>
    <property type="molecule type" value="Genomic_DNA"/>
</dbReference>
<dbReference type="GeneID" id="3238825"/>
<evidence type="ECO:0000313" key="2">
    <source>
        <dbReference type="Proteomes" id="UP000203537"/>
    </source>
</evidence>
<dbReference type="Proteomes" id="UP000203537">
    <property type="component" value="Genome"/>
</dbReference>
<reference evidence="1 2" key="1">
    <citation type="journal article" date="2004" name="Science">
        <title>Genome sequence of a polydnavirus: insights into symbiotic virus evolution.</title>
        <authorList>
            <person name="Espagne E."/>
            <person name="Dupuy C."/>
            <person name="Huguet E."/>
            <person name="Cattolico L."/>
            <person name="Provost B."/>
            <person name="Martins N."/>
            <person name="Poirie M."/>
            <person name="Periquet G."/>
            <person name="Drezen J.M."/>
        </authorList>
    </citation>
    <scope>NUCLEOTIDE SEQUENCE [LARGE SCALE GENOMIC DNA]</scope>
</reference>
<gene>
    <name evidence="1" type="ORF">CcBV_32.11</name>
</gene>
<name>Q5ZNT8_9VIRU</name>